<dbReference type="EMBL" id="JBBNAF010000003">
    <property type="protein sequence ID" value="KAK9161096.1"/>
    <property type="molecule type" value="Genomic_DNA"/>
</dbReference>
<dbReference type="Proteomes" id="UP001420932">
    <property type="component" value="Unassembled WGS sequence"/>
</dbReference>
<gene>
    <name evidence="1" type="ORF">Syun_007437</name>
</gene>
<organism evidence="1 2">
    <name type="scientific">Stephania yunnanensis</name>
    <dbReference type="NCBI Taxonomy" id="152371"/>
    <lineage>
        <taxon>Eukaryota</taxon>
        <taxon>Viridiplantae</taxon>
        <taxon>Streptophyta</taxon>
        <taxon>Embryophyta</taxon>
        <taxon>Tracheophyta</taxon>
        <taxon>Spermatophyta</taxon>
        <taxon>Magnoliopsida</taxon>
        <taxon>Ranunculales</taxon>
        <taxon>Menispermaceae</taxon>
        <taxon>Menispermoideae</taxon>
        <taxon>Cissampelideae</taxon>
        <taxon>Stephania</taxon>
    </lineage>
</organism>
<keyword evidence="2" id="KW-1185">Reference proteome</keyword>
<dbReference type="AlphaFoldDB" id="A0AAP0Q2D7"/>
<evidence type="ECO:0000313" key="1">
    <source>
        <dbReference type="EMBL" id="KAK9161096.1"/>
    </source>
</evidence>
<sequence>MTVWASACLFPREVHSRFLLRRSISGIYHQRHTKLLIMAGIVTGIWAINGTNSHSIEEPVIY</sequence>
<proteinExistence type="predicted"/>
<evidence type="ECO:0000313" key="2">
    <source>
        <dbReference type="Proteomes" id="UP001420932"/>
    </source>
</evidence>
<accession>A0AAP0Q2D7</accession>
<name>A0AAP0Q2D7_9MAGN</name>
<comment type="caution">
    <text evidence="1">The sequence shown here is derived from an EMBL/GenBank/DDBJ whole genome shotgun (WGS) entry which is preliminary data.</text>
</comment>
<protein>
    <submittedName>
        <fullName evidence="1">Uncharacterized protein</fullName>
    </submittedName>
</protein>
<reference evidence="1 2" key="1">
    <citation type="submission" date="2024-01" db="EMBL/GenBank/DDBJ databases">
        <title>Genome assemblies of Stephania.</title>
        <authorList>
            <person name="Yang L."/>
        </authorList>
    </citation>
    <scope>NUCLEOTIDE SEQUENCE [LARGE SCALE GENOMIC DNA]</scope>
    <source>
        <strain evidence="1">YNDBR</strain>
        <tissue evidence="1">Leaf</tissue>
    </source>
</reference>